<reference evidence="2 3" key="1">
    <citation type="submission" date="2020-08" db="EMBL/GenBank/DDBJ databases">
        <title>Genomic Encyclopedia of Type Strains, Phase IV (KMG-IV): sequencing the most valuable type-strain genomes for metagenomic binning, comparative biology and taxonomic classification.</title>
        <authorList>
            <person name="Goeker M."/>
        </authorList>
    </citation>
    <scope>NUCLEOTIDE SEQUENCE [LARGE SCALE GENOMIC DNA]</scope>
    <source>
        <strain evidence="2 3">DSM 26575</strain>
    </source>
</reference>
<gene>
    <name evidence="2" type="ORF">GGQ67_000226</name>
</gene>
<keyword evidence="1" id="KW-0472">Membrane</keyword>
<organism evidence="2 3">
    <name type="scientific">Rhizobium metallidurans</name>
    <dbReference type="NCBI Taxonomy" id="1265931"/>
    <lineage>
        <taxon>Bacteria</taxon>
        <taxon>Pseudomonadati</taxon>
        <taxon>Pseudomonadota</taxon>
        <taxon>Alphaproteobacteria</taxon>
        <taxon>Hyphomicrobiales</taxon>
        <taxon>Rhizobiaceae</taxon>
        <taxon>Rhizobium/Agrobacterium group</taxon>
        <taxon>Rhizobium</taxon>
    </lineage>
</organism>
<dbReference type="RefSeq" id="WP_183898338.1">
    <property type="nucleotide sequence ID" value="NZ_JACIDW010000001.1"/>
</dbReference>
<evidence type="ECO:0000256" key="1">
    <source>
        <dbReference type="SAM" id="Phobius"/>
    </source>
</evidence>
<dbReference type="EMBL" id="JACIDW010000001">
    <property type="protein sequence ID" value="MBB3962608.1"/>
    <property type="molecule type" value="Genomic_DNA"/>
</dbReference>
<evidence type="ECO:0000313" key="2">
    <source>
        <dbReference type="EMBL" id="MBB3962608.1"/>
    </source>
</evidence>
<keyword evidence="3" id="KW-1185">Reference proteome</keyword>
<keyword evidence="1" id="KW-0812">Transmembrane</keyword>
<dbReference type="Pfam" id="PF19495">
    <property type="entry name" value="DUF6030"/>
    <property type="match status" value="1"/>
</dbReference>
<comment type="caution">
    <text evidence="2">The sequence shown here is derived from an EMBL/GenBank/DDBJ whole genome shotgun (WGS) entry which is preliminary data.</text>
</comment>
<evidence type="ECO:0008006" key="4">
    <source>
        <dbReference type="Google" id="ProtNLM"/>
    </source>
</evidence>
<accession>A0A7W6CKD1</accession>
<evidence type="ECO:0000313" key="3">
    <source>
        <dbReference type="Proteomes" id="UP000582090"/>
    </source>
</evidence>
<dbReference type="AlphaFoldDB" id="A0A7W6CKD1"/>
<protein>
    <recommendedName>
        <fullName evidence="4">Exopolysaccharide biosynthesis protein</fullName>
    </recommendedName>
</protein>
<name>A0A7W6CKD1_9HYPH</name>
<dbReference type="InterPro" id="IPR046071">
    <property type="entry name" value="DUF6030"/>
</dbReference>
<sequence>MSDASQGPVKVPLRNNIRGYGRSVFLFLLPCLAGTALFLGDPQRFESVARYFGAQISENAPPQPVVAEPAAVSTPAPPRSTDIPVRLIEAPEPEVAGQFLRMWRVSGPVICKAFRDAGIETSEWRAPSMRSTSRECYFQRIYRRNDVRPLSSVFLRVKGSASGDIVEIRGKLVDPPMDADGRLDAGHMKIFETLVRQAGWSDFQDALAPIRSLRDFENERFGAYFSFKRDAASPDSYNFMLVVAAGAGPQTRTKAYFSAERWVEAPDPRIAELSVPISQLASKQGAYRQQGVASR</sequence>
<proteinExistence type="predicted"/>
<keyword evidence="1" id="KW-1133">Transmembrane helix</keyword>
<dbReference type="Proteomes" id="UP000582090">
    <property type="component" value="Unassembled WGS sequence"/>
</dbReference>
<feature type="transmembrane region" description="Helical" evidence="1">
    <location>
        <begin position="20"/>
        <end position="40"/>
    </location>
</feature>